<dbReference type="PANTHER" id="PTHR31302:SF0">
    <property type="entry name" value="TRANSMEMBRANE PROTEIN WITH METALLOPHOSPHOESTERASE DOMAIN"/>
    <property type="match status" value="1"/>
</dbReference>
<dbReference type="Proteomes" id="UP001628220">
    <property type="component" value="Unassembled WGS sequence"/>
</dbReference>
<dbReference type="Gene3D" id="3.60.21.10">
    <property type="match status" value="1"/>
</dbReference>
<dbReference type="InterPro" id="IPR051158">
    <property type="entry name" value="Metallophosphoesterase_sf"/>
</dbReference>
<dbReference type="InterPro" id="IPR004843">
    <property type="entry name" value="Calcineurin-like_PHP"/>
</dbReference>
<feature type="domain" description="Calcineurin-like phosphoesterase" evidence="2">
    <location>
        <begin position="78"/>
        <end position="241"/>
    </location>
</feature>
<dbReference type="InterPro" id="IPR029052">
    <property type="entry name" value="Metallo-depent_PP-like"/>
</dbReference>
<dbReference type="PANTHER" id="PTHR31302">
    <property type="entry name" value="TRANSMEMBRANE PROTEIN WITH METALLOPHOSPHOESTERASE DOMAIN-RELATED"/>
    <property type="match status" value="1"/>
</dbReference>
<proteinExistence type="predicted"/>
<keyword evidence="1" id="KW-0472">Membrane</keyword>
<dbReference type="SUPFAM" id="SSF56300">
    <property type="entry name" value="Metallo-dependent phosphatases"/>
    <property type="match status" value="1"/>
</dbReference>
<evidence type="ECO:0000313" key="3">
    <source>
        <dbReference type="EMBL" id="GAB1252017.1"/>
    </source>
</evidence>
<sequence length="301" mass="34123">MGVLLCELLAFVDRYTIKWFARSPLHRKQVIRYIAFGVVLVGALVVVGKGLYVVSHPKVKHLSLSTSKQSGSTRDSVRIAFVSDIHIGESIRPRHIRQMVDRIIRQQPDIVLVGGDVFDYYSRYGYDGDIVPLMQDLASEIPLGVYVVMGNHDYRADTSQKIEWIKDCHANLLVDTAVLIDHSFYLVGRDDATQRHRKDAAEIMSEIDYSLPIIYFEHQPNELDLLPTQWVDLALYGHTHDGQIWPFKWVVEAYYPLAYGYERRGNTHFYVSSGVGAAGPAIRVGTSSEIVIVDLQFGVDR</sequence>
<keyword evidence="1" id="KW-1133">Transmembrane helix</keyword>
<evidence type="ECO:0000313" key="4">
    <source>
        <dbReference type="Proteomes" id="UP001628220"/>
    </source>
</evidence>
<dbReference type="EMBL" id="BAAFSF010000004">
    <property type="protein sequence ID" value="GAB1252017.1"/>
    <property type="molecule type" value="Genomic_DNA"/>
</dbReference>
<dbReference type="CDD" id="cd07385">
    <property type="entry name" value="MPP_YkuE_C"/>
    <property type="match status" value="1"/>
</dbReference>
<protein>
    <recommendedName>
        <fullName evidence="2">Calcineurin-like phosphoesterase domain-containing protein</fullName>
    </recommendedName>
</protein>
<reference evidence="3 4" key="1">
    <citation type="journal article" date="2025" name="Int. J. Syst. Evol. Microbiol.">
        <title>Desulfovibrio falkowii sp. nov., Porphyromonas miyakawae sp. nov., Mediterraneibacter flintii sp. nov. and Owariibacterium komagatae gen. nov., sp. nov., isolated from human faeces.</title>
        <authorList>
            <person name="Hamaguchi T."/>
            <person name="Ohara M."/>
            <person name="Hisatomi A."/>
            <person name="Sekiguchi K."/>
            <person name="Takeda J.I."/>
            <person name="Ueyama J."/>
            <person name="Ito M."/>
            <person name="Nishiwaki H."/>
            <person name="Ogi T."/>
            <person name="Hirayama M."/>
            <person name="Ohkuma M."/>
            <person name="Sakamoto M."/>
            <person name="Ohno K."/>
        </authorList>
    </citation>
    <scope>NUCLEOTIDE SEQUENCE [LARGE SCALE GENOMIC DNA]</scope>
    <source>
        <strain evidence="3 4">13CB11C</strain>
    </source>
</reference>
<comment type="caution">
    <text evidence="3">The sequence shown here is derived from an EMBL/GenBank/DDBJ whole genome shotgun (WGS) entry which is preliminary data.</text>
</comment>
<feature type="transmembrane region" description="Helical" evidence="1">
    <location>
        <begin position="30"/>
        <end position="54"/>
    </location>
</feature>
<dbReference type="Pfam" id="PF00149">
    <property type="entry name" value="Metallophos"/>
    <property type="match status" value="1"/>
</dbReference>
<evidence type="ECO:0000259" key="2">
    <source>
        <dbReference type="Pfam" id="PF00149"/>
    </source>
</evidence>
<keyword evidence="4" id="KW-1185">Reference proteome</keyword>
<keyword evidence="1" id="KW-0812">Transmembrane</keyword>
<accession>A0ABQ0E2V3</accession>
<name>A0ABQ0E2V3_9PORP</name>
<organism evidence="3 4">
    <name type="scientific">Porphyromonas miyakawae</name>
    <dbReference type="NCBI Taxonomy" id="3137470"/>
    <lineage>
        <taxon>Bacteria</taxon>
        <taxon>Pseudomonadati</taxon>
        <taxon>Bacteroidota</taxon>
        <taxon>Bacteroidia</taxon>
        <taxon>Bacteroidales</taxon>
        <taxon>Porphyromonadaceae</taxon>
        <taxon>Porphyromonas</taxon>
    </lineage>
</organism>
<evidence type="ECO:0000256" key="1">
    <source>
        <dbReference type="SAM" id="Phobius"/>
    </source>
</evidence>
<gene>
    <name evidence="3" type="ORF">Tsumi_11230</name>
</gene>